<keyword evidence="2" id="KW-0472">Membrane</keyword>
<evidence type="ECO:0000256" key="1">
    <source>
        <dbReference type="SAM" id="MobiDB-lite"/>
    </source>
</evidence>
<keyword evidence="3" id="KW-0934">Plastid</keyword>
<sequence>MFMLKNWVKRFFVSVNSKDEDNDDYLQNTTDESKNTLDDGISTGSDSELSENLDTSDIEEFLVLVEKESKESSPEEDKIKKRNTLNQFLLDMKFLEFLLKEKNSLVASLLGVMTGVLFMTFFSLFFVLSLEEVNINSFKNKKIFINIFLFLFLLIS</sequence>
<dbReference type="EMBL" id="MH795128">
    <property type="protein sequence ID" value="AYO28158.1"/>
    <property type="molecule type" value="Genomic_DNA"/>
</dbReference>
<feature type="transmembrane region" description="Helical" evidence="2">
    <location>
        <begin position="105"/>
        <end position="126"/>
    </location>
</feature>
<evidence type="ECO:0000313" key="3">
    <source>
        <dbReference type="EMBL" id="AYO28158.1"/>
    </source>
</evidence>
<geneLocation type="plastid" evidence="3"/>
<dbReference type="AlphaFoldDB" id="A0A3G2QYG3"/>
<name>A0A3G2QYG3_9STRA</name>
<organism evidence="3">
    <name type="scientific">Synura petersenii</name>
    <dbReference type="NCBI Taxonomy" id="52555"/>
    <lineage>
        <taxon>Eukaryota</taxon>
        <taxon>Sar</taxon>
        <taxon>Stramenopiles</taxon>
        <taxon>Ochrophyta</taxon>
        <taxon>Synurophyceae</taxon>
        <taxon>Synurales</taxon>
        <taxon>Mallomonadaceae</taxon>
        <taxon>Synura</taxon>
    </lineage>
</organism>
<keyword evidence="2" id="KW-1133">Transmembrane helix</keyword>
<keyword evidence="2" id="KW-0812">Transmembrane</keyword>
<dbReference type="EMBL" id="MH795128">
    <property type="protein sequence ID" value="AYO28179.1"/>
    <property type="molecule type" value="Genomic_DNA"/>
</dbReference>
<accession>A0A3G2QYG3</accession>
<feature type="region of interest" description="Disordered" evidence="1">
    <location>
        <begin position="23"/>
        <end position="53"/>
    </location>
</feature>
<protein>
    <submittedName>
        <fullName evidence="3">Uncharacterized protein</fullName>
    </submittedName>
</protein>
<proteinExistence type="predicted"/>
<evidence type="ECO:0000256" key="2">
    <source>
        <dbReference type="SAM" id="Phobius"/>
    </source>
</evidence>
<reference evidence="3" key="1">
    <citation type="submission" date="2018-08" db="EMBL/GenBank/DDBJ databases">
        <title>Comparative Plastid Genomics of Synurophyceae: Evolutionary Evidence of Lateral Gene Transfer and Inverted Repeat Dynamics.</title>
        <authorList>
            <person name="Kim J.I."/>
            <person name="Shin H."/>
            <person name="Skaloud P."/>
            <person name="Jung J."/>
            <person name="Yoon H.S."/>
            <person name="Archibald J.M."/>
            <person name="Shin W."/>
        </authorList>
    </citation>
    <scope>NUCLEOTIDE SEQUENCE</scope>
    <source>
        <strain evidence="3">S114.C7</strain>
    </source>
</reference>